<name>A0A9D2PBT5_9FIRM</name>
<comment type="caution">
    <text evidence="2">The sequence shown here is derived from an EMBL/GenBank/DDBJ whole genome shotgun (WGS) entry which is preliminary data.</text>
</comment>
<evidence type="ECO:0008006" key="4">
    <source>
        <dbReference type="Google" id="ProtNLM"/>
    </source>
</evidence>
<dbReference type="InterPro" id="IPR053154">
    <property type="entry name" value="c-di-AMP_regulator"/>
</dbReference>
<feature type="region of interest" description="Disordered" evidence="1">
    <location>
        <begin position="408"/>
        <end position="437"/>
    </location>
</feature>
<evidence type="ECO:0000256" key="1">
    <source>
        <dbReference type="SAM" id="MobiDB-lite"/>
    </source>
</evidence>
<reference evidence="2" key="1">
    <citation type="journal article" date="2021" name="PeerJ">
        <title>Extensive microbial diversity within the chicken gut microbiome revealed by metagenomics and culture.</title>
        <authorList>
            <person name="Gilroy R."/>
            <person name="Ravi A."/>
            <person name="Getino M."/>
            <person name="Pursley I."/>
            <person name="Horton D.L."/>
            <person name="Alikhan N.F."/>
            <person name="Baker D."/>
            <person name="Gharbi K."/>
            <person name="Hall N."/>
            <person name="Watson M."/>
            <person name="Adriaenssens E.M."/>
            <person name="Foster-Nyarko E."/>
            <person name="Jarju S."/>
            <person name="Secka A."/>
            <person name="Antonio M."/>
            <person name="Oren A."/>
            <person name="Chaudhuri R.R."/>
            <person name="La Ragione R."/>
            <person name="Hildebrand F."/>
            <person name="Pallen M.J."/>
        </authorList>
    </citation>
    <scope>NUCLEOTIDE SEQUENCE</scope>
    <source>
        <strain evidence="2">CHK183-5548</strain>
    </source>
</reference>
<gene>
    <name evidence="2" type="ORF">IAA04_04535</name>
</gene>
<proteinExistence type="predicted"/>
<dbReference type="Proteomes" id="UP000823883">
    <property type="component" value="Unassembled WGS sequence"/>
</dbReference>
<dbReference type="Pfam" id="PF07949">
    <property type="entry name" value="YbbR"/>
    <property type="match status" value="2"/>
</dbReference>
<feature type="compositionally biased region" description="Acidic residues" evidence="1">
    <location>
        <begin position="418"/>
        <end position="428"/>
    </location>
</feature>
<feature type="compositionally biased region" description="Low complexity" evidence="1">
    <location>
        <begin position="408"/>
        <end position="417"/>
    </location>
</feature>
<dbReference type="EMBL" id="DWWL01000027">
    <property type="protein sequence ID" value="HJC47299.1"/>
    <property type="molecule type" value="Genomic_DNA"/>
</dbReference>
<evidence type="ECO:0000313" key="2">
    <source>
        <dbReference type="EMBL" id="HJC47299.1"/>
    </source>
</evidence>
<protein>
    <recommendedName>
        <fullName evidence="4">YbbR-like protein</fullName>
    </recommendedName>
</protein>
<reference evidence="2" key="2">
    <citation type="submission" date="2021-04" db="EMBL/GenBank/DDBJ databases">
        <authorList>
            <person name="Gilroy R."/>
        </authorList>
    </citation>
    <scope>NUCLEOTIDE SEQUENCE</scope>
    <source>
        <strain evidence="2">CHK183-5548</strain>
    </source>
</reference>
<dbReference type="InterPro" id="IPR012505">
    <property type="entry name" value="YbbR"/>
</dbReference>
<accession>A0A9D2PBT5</accession>
<dbReference type="PANTHER" id="PTHR37804">
    <property type="entry name" value="CDAA REGULATORY PROTEIN CDAR"/>
    <property type="match status" value="1"/>
</dbReference>
<dbReference type="Gene3D" id="2.170.120.30">
    <property type="match status" value="2"/>
</dbReference>
<organism evidence="2 3">
    <name type="scientific">Candidatus Lachnoclostridium pullistercoris</name>
    <dbReference type="NCBI Taxonomy" id="2838632"/>
    <lineage>
        <taxon>Bacteria</taxon>
        <taxon>Bacillati</taxon>
        <taxon>Bacillota</taxon>
        <taxon>Clostridia</taxon>
        <taxon>Lachnospirales</taxon>
        <taxon>Lachnospiraceae</taxon>
    </lineage>
</organism>
<dbReference type="PANTHER" id="PTHR37804:SF1">
    <property type="entry name" value="CDAA REGULATORY PROTEIN CDAR"/>
    <property type="match status" value="1"/>
</dbReference>
<dbReference type="Gene3D" id="2.170.120.40">
    <property type="entry name" value="YbbR-like domain"/>
    <property type="match status" value="2"/>
</dbReference>
<evidence type="ECO:0000313" key="3">
    <source>
        <dbReference type="Proteomes" id="UP000823883"/>
    </source>
</evidence>
<dbReference type="AlphaFoldDB" id="A0A9D2PBT5"/>
<sequence length="437" mass="47148">MKERLLNNFSLKLLSLLLAFFLWLLVVNVSNPMIEGSKEVQLEIENEDILENAGLTYEIVGKSTVTVRYKVATLDAYRIQASDFRAYIDLDDLYDVTGAVPVNLEVVNNQGLISSPQVTPEVAHVETEELQRKRFDLQVKTEGEPEEGYALGEVTLNPEYLYISGPVSQVGQISSVGVEIDVSGVNANMSGSTGLVFYDANGNRLTVSDQITCDVSQIGYEVEILRVRSLPLDFEVSGTVADGYVFAGVTSDVQSLTVAGLKTNLSNLSTITVDDPQLNIQGATQSKTVVIDLTQYVPDNVSIVGGTTEATVTMEVEQLETRVFQLNLQDVTQTGASEDYDYSFSPESVEVTVQGLRDDLDAMSEEDLGAVLNLSGMTAGTREGALTFHVAEGLEVLSCSPFEVTVTDAGQEAAAAEEGTETEADETESASGSTDHE</sequence>